<evidence type="ECO:0000256" key="6">
    <source>
        <dbReference type="ARBA" id="ARBA00022692"/>
    </source>
</evidence>
<gene>
    <name evidence="14" type="ORF">ZOSMA_379G00200</name>
</gene>
<evidence type="ECO:0000256" key="3">
    <source>
        <dbReference type="ARBA" id="ARBA00007737"/>
    </source>
</evidence>
<keyword evidence="6" id="KW-0812">Transmembrane</keyword>
<comment type="pathway">
    <text evidence="2">Glycan metabolism.</text>
</comment>
<dbReference type="CDD" id="cd11299">
    <property type="entry name" value="O-FucT_plant"/>
    <property type="match status" value="1"/>
</dbReference>
<keyword evidence="10" id="KW-0325">Glycoprotein</keyword>
<dbReference type="EMBL" id="LFYR01001172">
    <property type="protein sequence ID" value="KMZ64280.1"/>
    <property type="molecule type" value="Genomic_DNA"/>
</dbReference>
<comment type="subcellular location">
    <subcellularLocation>
        <location evidence="1">Membrane</location>
        <topology evidence="1">Single-pass type II membrane protein</topology>
    </subcellularLocation>
</comment>
<evidence type="ECO:0000256" key="1">
    <source>
        <dbReference type="ARBA" id="ARBA00004606"/>
    </source>
</evidence>
<sequence length="538" mass="62068">MGVMTADCENGENMGLKKSLRGMPKTEKFKNSSITVSRSRFKLWMIRTTTLILLWTCMVQLTALGEMWAPRILKGWPSCYSSSSMDVPTTTAASTTTTTTTHHKLVATPMLAVAKQRTVTMLPPKRIYKNNGYLLVSCNGGLNQMRAAICDMVTIARYLNVTLIVPDLDKTSFWADPSDFQDIFHVDHFIESLRDQVRILKQLPPRLKLRVQRGMVYSMSPISWSNISYYHEKILPLIQKHKIVHLNRTDARLANNGLPLEIQKLRCRVNYHALRFTSQIEELGKKMIRLLRQNGPFLVLHLRYEMDMLAFSGCTHGCTLEEEHQLTQMRYAYPWWKEKVIDSELKRKDGLCPLTPEEVTLILRALGIDRNLRVYIASGEIYGGEKRLANLSSSYPNLVKKETLLEPSDLRFFQNHSSQMAALDYLVSLESDIFVPTYDGNMAKLVEGHRRFLGHRKTIFLERKHLITLMDKYETGLLSWEEFSSSVKAIHTDRMGTPRRRKVIPYKPKEEDYFYANSEECMQMVLDEPWTTTFSSSL</sequence>
<evidence type="ECO:0000256" key="12">
    <source>
        <dbReference type="ARBA" id="ARBA00023277"/>
    </source>
</evidence>
<proteinExistence type="inferred from homology"/>
<evidence type="ECO:0000256" key="9">
    <source>
        <dbReference type="ARBA" id="ARBA00023136"/>
    </source>
</evidence>
<protein>
    <recommendedName>
        <fullName evidence="13">O-fucosyltransferase family protein</fullName>
    </recommendedName>
</protein>
<evidence type="ECO:0000256" key="8">
    <source>
        <dbReference type="ARBA" id="ARBA00022989"/>
    </source>
</evidence>
<keyword evidence="11" id="KW-0294">Fucose metabolism</keyword>
<organism evidence="14 15">
    <name type="scientific">Zostera marina</name>
    <name type="common">Eelgrass</name>
    <dbReference type="NCBI Taxonomy" id="29655"/>
    <lineage>
        <taxon>Eukaryota</taxon>
        <taxon>Viridiplantae</taxon>
        <taxon>Streptophyta</taxon>
        <taxon>Embryophyta</taxon>
        <taxon>Tracheophyta</taxon>
        <taxon>Spermatophyta</taxon>
        <taxon>Magnoliopsida</taxon>
        <taxon>Liliopsida</taxon>
        <taxon>Zosteraceae</taxon>
        <taxon>Zostera</taxon>
    </lineage>
</organism>
<accession>A0A0K9P7W7</accession>
<comment type="similarity">
    <text evidence="3">Belongs to the glycosyltransferase GT106 family.</text>
</comment>
<dbReference type="InterPro" id="IPR024709">
    <property type="entry name" value="FucosylTrfase_pln"/>
</dbReference>
<evidence type="ECO:0000256" key="11">
    <source>
        <dbReference type="ARBA" id="ARBA00023253"/>
    </source>
</evidence>
<keyword evidence="9" id="KW-0472">Membrane</keyword>
<dbReference type="PANTHER" id="PTHR31741">
    <property type="entry name" value="OS02G0726500 PROTEIN-RELATED"/>
    <property type="match status" value="1"/>
</dbReference>
<dbReference type="AlphaFoldDB" id="A0A0K9P7W7"/>
<evidence type="ECO:0000256" key="7">
    <source>
        <dbReference type="ARBA" id="ARBA00022968"/>
    </source>
</evidence>
<dbReference type="GO" id="GO:0006004">
    <property type="term" value="P:fucose metabolic process"/>
    <property type="evidence" value="ECO:0007669"/>
    <property type="project" value="UniProtKB-KW"/>
</dbReference>
<evidence type="ECO:0000256" key="10">
    <source>
        <dbReference type="ARBA" id="ARBA00023180"/>
    </source>
</evidence>
<evidence type="ECO:0000256" key="2">
    <source>
        <dbReference type="ARBA" id="ARBA00004881"/>
    </source>
</evidence>
<dbReference type="PIRSF" id="PIRSF009360">
    <property type="entry name" value="UCP009360"/>
    <property type="match status" value="1"/>
</dbReference>
<evidence type="ECO:0000313" key="15">
    <source>
        <dbReference type="Proteomes" id="UP000036987"/>
    </source>
</evidence>
<evidence type="ECO:0000256" key="4">
    <source>
        <dbReference type="ARBA" id="ARBA00022676"/>
    </source>
</evidence>
<dbReference type="OMA" id="LKGWPAC"/>
<keyword evidence="12" id="KW-0119">Carbohydrate metabolism</keyword>
<dbReference type="Proteomes" id="UP000036987">
    <property type="component" value="Unassembled WGS sequence"/>
</dbReference>
<keyword evidence="15" id="KW-1185">Reference proteome</keyword>
<evidence type="ECO:0000256" key="5">
    <source>
        <dbReference type="ARBA" id="ARBA00022679"/>
    </source>
</evidence>
<dbReference type="GO" id="GO:0016757">
    <property type="term" value="F:glycosyltransferase activity"/>
    <property type="evidence" value="ECO:0007669"/>
    <property type="project" value="UniProtKB-KW"/>
</dbReference>
<reference evidence="15" key="1">
    <citation type="journal article" date="2016" name="Nature">
        <title>The genome of the seagrass Zostera marina reveals angiosperm adaptation to the sea.</title>
        <authorList>
            <person name="Olsen J.L."/>
            <person name="Rouze P."/>
            <person name="Verhelst B."/>
            <person name="Lin Y.-C."/>
            <person name="Bayer T."/>
            <person name="Collen J."/>
            <person name="Dattolo E."/>
            <person name="De Paoli E."/>
            <person name="Dittami S."/>
            <person name="Maumus F."/>
            <person name="Michel G."/>
            <person name="Kersting A."/>
            <person name="Lauritano C."/>
            <person name="Lohaus R."/>
            <person name="Toepel M."/>
            <person name="Tonon T."/>
            <person name="Vanneste K."/>
            <person name="Amirebrahimi M."/>
            <person name="Brakel J."/>
            <person name="Bostroem C."/>
            <person name="Chovatia M."/>
            <person name="Grimwood J."/>
            <person name="Jenkins J.W."/>
            <person name="Jueterbock A."/>
            <person name="Mraz A."/>
            <person name="Stam W.T."/>
            <person name="Tice H."/>
            <person name="Bornberg-Bauer E."/>
            <person name="Green P.J."/>
            <person name="Pearson G.A."/>
            <person name="Procaccini G."/>
            <person name="Duarte C.M."/>
            <person name="Schmutz J."/>
            <person name="Reusch T.B.H."/>
            <person name="Van de Peer Y."/>
        </authorList>
    </citation>
    <scope>NUCLEOTIDE SEQUENCE [LARGE SCALE GENOMIC DNA]</scope>
    <source>
        <strain evidence="15">cv. Finnish</strain>
    </source>
</reference>
<dbReference type="GO" id="GO:0016020">
    <property type="term" value="C:membrane"/>
    <property type="evidence" value="ECO:0007669"/>
    <property type="project" value="UniProtKB-SubCell"/>
</dbReference>
<keyword evidence="5 14" id="KW-0808">Transferase</keyword>
<dbReference type="GO" id="GO:0005737">
    <property type="term" value="C:cytoplasm"/>
    <property type="evidence" value="ECO:0000318"/>
    <property type="project" value="GO_Central"/>
</dbReference>
<dbReference type="OrthoDB" id="1874781at2759"/>
<dbReference type="PANTHER" id="PTHR31741:SF3">
    <property type="entry name" value="O-FUCOSYLTRANSFERASE FAMILY PROTEIN"/>
    <property type="match status" value="1"/>
</dbReference>
<evidence type="ECO:0000256" key="13">
    <source>
        <dbReference type="ARBA" id="ARBA00030350"/>
    </source>
</evidence>
<keyword evidence="8" id="KW-1133">Transmembrane helix</keyword>
<dbReference type="Pfam" id="PF10250">
    <property type="entry name" value="O-FucT"/>
    <property type="match status" value="1"/>
</dbReference>
<dbReference type="InterPro" id="IPR019378">
    <property type="entry name" value="GDP-Fuc_O-FucTrfase"/>
</dbReference>
<keyword evidence="4 14" id="KW-0328">Glycosyltransferase</keyword>
<evidence type="ECO:0000313" key="14">
    <source>
        <dbReference type="EMBL" id="KMZ64280.1"/>
    </source>
</evidence>
<keyword evidence="7" id="KW-0735">Signal-anchor</keyword>
<name>A0A0K9P7W7_ZOSMR</name>
<comment type="caution">
    <text evidence="14">The sequence shown here is derived from an EMBL/GenBank/DDBJ whole genome shotgun (WGS) entry which is preliminary data.</text>
</comment>